<comment type="caution">
    <text evidence="9">The sequence shown here is derived from an EMBL/GenBank/DDBJ whole genome shotgun (WGS) entry which is preliminary data.</text>
</comment>
<dbReference type="PANTHER" id="PTHR11831:SF4">
    <property type="entry name" value="SMALL RIBOSOMAL SUBUNIT PROTEIN US4M"/>
    <property type="match status" value="1"/>
</dbReference>
<dbReference type="GO" id="GO:0003735">
    <property type="term" value="F:structural constituent of ribosome"/>
    <property type="evidence" value="ECO:0007669"/>
    <property type="project" value="TreeGrafter"/>
</dbReference>
<evidence type="ECO:0000256" key="4">
    <source>
        <dbReference type="ARBA" id="ARBA00022980"/>
    </source>
</evidence>
<reference evidence="9 10" key="1">
    <citation type="journal article" date="2017" name="Mol. Ecol.">
        <title>Comparative and population genomic landscape of Phellinus noxius: A hypervariable fungus causing root rot in trees.</title>
        <authorList>
            <person name="Chung C.L."/>
            <person name="Lee T.J."/>
            <person name="Akiba M."/>
            <person name="Lee H.H."/>
            <person name="Kuo T.H."/>
            <person name="Liu D."/>
            <person name="Ke H.M."/>
            <person name="Yokoi T."/>
            <person name="Roa M.B."/>
            <person name="Lu M.J."/>
            <person name="Chang Y.Y."/>
            <person name="Ann P.J."/>
            <person name="Tsai J.N."/>
            <person name="Chen C.Y."/>
            <person name="Tzean S.S."/>
            <person name="Ota Y."/>
            <person name="Hattori T."/>
            <person name="Sahashi N."/>
            <person name="Liou R.F."/>
            <person name="Kikuchi T."/>
            <person name="Tsai I.J."/>
        </authorList>
    </citation>
    <scope>NUCLEOTIDE SEQUENCE [LARGE SCALE GENOMIC DNA]</scope>
    <source>
        <strain evidence="9 10">FFPRI411160</strain>
    </source>
</reference>
<dbReference type="EMBL" id="NBII01000006">
    <property type="protein sequence ID" value="PAV18105.1"/>
    <property type="molecule type" value="Genomic_DNA"/>
</dbReference>
<feature type="region of interest" description="Disordered" evidence="7">
    <location>
        <begin position="190"/>
        <end position="234"/>
    </location>
</feature>
<name>A0A286UF26_9AGAM</name>
<feature type="compositionally biased region" description="Acidic residues" evidence="7">
    <location>
        <begin position="190"/>
        <end position="206"/>
    </location>
</feature>
<dbReference type="InterPro" id="IPR022801">
    <property type="entry name" value="Ribosomal_uS4"/>
</dbReference>
<dbReference type="STRING" id="2282107.A0A286UF26"/>
<dbReference type="GO" id="GO:0042274">
    <property type="term" value="P:ribosomal small subunit biogenesis"/>
    <property type="evidence" value="ECO:0007669"/>
    <property type="project" value="TreeGrafter"/>
</dbReference>
<keyword evidence="2 6" id="KW-0699">rRNA-binding</keyword>
<evidence type="ECO:0000256" key="2">
    <source>
        <dbReference type="ARBA" id="ARBA00022730"/>
    </source>
</evidence>
<accession>A0A286UF26</accession>
<feature type="domain" description="RNA-binding S4" evidence="8">
    <location>
        <begin position="122"/>
        <end position="184"/>
    </location>
</feature>
<dbReference type="AlphaFoldDB" id="A0A286UF26"/>
<dbReference type="PROSITE" id="PS00632">
    <property type="entry name" value="RIBOSOMAL_S4"/>
    <property type="match status" value="1"/>
</dbReference>
<keyword evidence="3 6" id="KW-0694">RNA-binding</keyword>
<evidence type="ECO:0000256" key="3">
    <source>
        <dbReference type="ARBA" id="ARBA00022884"/>
    </source>
</evidence>
<protein>
    <submittedName>
        <fullName evidence="9">Alpha-L RNA-binding motif-containing</fullName>
    </submittedName>
</protein>
<evidence type="ECO:0000256" key="1">
    <source>
        <dbReference type="ARBA" id="ARBA00007465"/>
    </source>
</evidence>
<proteinExistence type="inferred from homology"/>
<evidence type="ECO:0000259" key="8">
    <source>
        <dbReference type="SMART" id="SM00363"/>
    </source>
</evidence>
<dbReference type="InterPro" id="IPR018079">
    <property type="entry name" value="Ribosomal_uS4_CS"/>
</dbReference>
<dbReference type="SMART" id="SM00363">
    <property type="entry name" value="S4"/>
    <property type="match status" value="1"/>
</dbReference>
<dbReference type="InParanoid" id="A0A286UF26"/>
<evidence type="ECO:0000256" key="6">
    <source>
        <dbReference type="PROSITE-ProRule" id="PRU00182"/>
    </source>
</evidence>
<gene>
    <name evidence="9" type="ORF">PNOK_0659100</name>
</gene>
<dbReference type="FunCoup" id="A0A286UF26">
    <property type="interactions" value="35"/>
</dbReference>
<dbReference type="InterPro" id="IPR036986">
    <property type="entry name" value="S4_RNA-bd_sf"/>
</dbReference>
<sequence length="351" mass="40343">MSWSDKNLYNLYRRSLTDLKDSTVFTDSGSTLFQQRWKSKQLTRAYHGDFINEQIFKRWYLPLTLPDVRPHSSARRIGDDTEGLNKWAQRDKSAAKIKAEREEGEKLALAPVASLMYEEVERRIDVFLFRCCFTHSVYEARRLVVHGRVMLNGKKHTNANTRIAPGDMVSVDPAAIRFLREKSEATIDYEKDDVVEDVDEVSESTGEEPSTIDKSQASDEPQASANPLSLKKSDSTELTPFNLPPYAAPFIFIPAYIEVNFATCSAIFVRRPTARYEYSEIPSPYEADGEIMRLSWEWYNKVRPRMRSKSQLARMPDNRKETRVIPGIKKKELHLPVGTSLKAQMARNSVY</sequence>
<dbReference type="Pfam" id="PF01479">
    <property type="entry name" value="S4"/>
    <property type="match status" value="1"/>
</dbReference>
<feature type="compositionally biased region" description="Polar residues" evidence="7">
    <location>
        <begin position="212"/>
        <end position="227"/>
    </location>
</feature>
<dbReference type="OrthoDB" id="3356781at2759"/>
<dbReference type="SUPFAM" id="SSF55174">
    <property type="entry name" value="Alpha-L RNA-binding motif"/>
    <property type="match status" value="1"/>
</dbReference>
<evidence type="ECO:0000313" key="9">
    <source>
        <dbReference type="EMBL" id="PAV18105.1"/>
    </source>
</evidence>
<dbReference type="PROSITE" id="PS50889">
    <property type="entry name" value="S4"/>
    <property type="match status" value="1"/>
</dbReference>
<organism evidence="9 10">
    <name type="scientific">Pyrrhoderma noxium</name>
    <dbReference type="NCBI Taxonomy" id="2282107"/>
    <lineage>
        <taxon>Eukaryota</taxon>
        <taxon>Fungi</taxon>
        <taxon>Dikarya</taxon>
        <taxon>Basidiomycota</taxon>
        <taxon>Agaricomycotina</taxon>
        <taxon>Agaricomycetes</taxon>
        <taxon>Hymenochaetales</taxon>
        <taxon>Hymenochaetaceae</taxon>
        <taxon>Pyrrhoderma</taxon>
    </lineage>
</organism>
<dbReference type="PANTHER" id="PTHR11831">
    <property type="entry name" value="30S 40S RIBOSOMAL PROTEIN"/>
    <property type="match status" value="1"/>
</dbReference>
<keyword evidence="4" id="KW-0689">Ribosomal protein</keyword>
<dbReference type="Proteomes" id="UP000217199">
    <property type="component" value="Unassembled WGS sequence"/>
</dbReference>
<dbReference type="GO" id="GO:0005763">
    <property type="term" value="C:mitochondrial small ribosomal subunit"/>
    <property type="evidence" value="ECO:0007669"/>
    <property type="project" value="TreeGrafter"/>
</dbReference>
<evidence type="ECO:0000256" key="7">
    <source>
        <dbReference type="SAM" id="MobiDB-lite"/>
    </source>
</evidence>
<dbReference type="GO" id="GO:0019843">
    <property type="term" value="F:rRNA binding"/>
    <property type="evidence" value="ECO:0007669"/>
    <property type="project" value="UniProtKB-KW"/>
</dbReference>
<evidence type="ECO:0000313" key="10">
    <source>
        <dbReference type="Proteomes" id="UP000217199"/>
    </source>
</evidence>
<keyword evidence="10" id="KW-1185">Reference proteome</keyword>
<comment type="similarity">
    <text evidence="1">Belongs to the universal ribosomal protein uS4 family.</text>
</comment>
<dbReference type="Gene3D" id="3.10.290.10">
    <property type="entry name" value="RNA-binding S4 domain"/>
    <property type="match status" value="1"/>
</dbReference>
<keyword evidence="5" id="KW-0687">Ribonucleoprotein</keyword>
<evidence type="ECO:0000256" key="5">
    <source>
        <dbReference type="ARBA" id="ARBA00023274"/>
    </source>
</evidence>
<dbReference type="CDD" id="cd00165">
    <property type="entry name" value="S4"/>
    <property type="match status" value="1"/>
</dbReference>
<dbReference type="InterPro" id="IPR002942">
    <property type="entry name" value="S4_RNA-bd"/>
</dbReference>